<keyword evidence="3 9" id="KW-0479">Metal-binding</keyword>
<dbReference type="InterPro" id="IPR033659">
    <property type="entry name" value="Ferrochelatase_N"/>
</dbReference>
<dbReference type="EMBL" id="JAFNAA010000002">
    <property type="protein sequence ID" value="MBO1106996.1"/>
    <property type="molecule type" value="Genomic_DNA"/>
</dbReference>
<evidence type="ECO:0000313" key="12">
    <source>
        <dbReference type="Proteomes" id="UP000664658"/>
    </source>
</evidence>
<reference evidence="11" key="1">
    <citation type="submission" date="2021-03" db="EMBL/GenBank/DDBJ databases">
        <title>Plesiomonas shigelloides zfcc0051, isolated from zebrafish feces.</title>
        <authorList>
            <person name="Vanderhoek Z."/>
            <person name="Gaulke C."/>
        </authorList>
    </citation>
    <scope>NUCLEOTIDE SEQUENCE</scope>
    <source>
        <strain evidence="11">Zfcc0051</strain>
    </source>
</reference>
<dbReference type="PANTHER" id="PTHR11108">
    <property type="entry name" value="FERROCHELATASE"/>
    <property type="match status" value="1"/>
</dbReference>
<dbReference type="PROSITE" id="PS00534">
    <property type="entry name" value="FERROCHELATASE"/>
    <property type="match status" value="1"/>
</dbReference>
<name>A0A8I1W4N9_PLESH</name>
<organism evidence="11 12">
    <name type="scientific">Plesiomonas shigelloides</name>
    <name type="common">Aeromonas shigelloides</name>
    <dbReference type="NCBI Taxonomy" id="703"/>
    <lineage>
        <taxon>Bacteria</taxon>
        <taxon>Pseudomonadati</taxon>
        <taxon>Pseudomonadota</taxon>
        <taxon>Gammaproteobacteria</taxon>
        <taxon>Enterobacterales</taxon>
        <taxon>Enterobacteriaceae</taxon>
        <taxon>Plesiomonas</taxon>
    </lineage>
</organism>
<keyword evidence="2 9" id="KW-0963">Cytoplasm</keyword>
<dbReference type="GO" id="GO:0046872">
    <property type="term" value="F:metal ion binding"/>
    <property type="evidence" value="ECO:0007669"/>
    <property type="project" value="UniProtKB-KW"/>
</dbReference>
<dbReference type="GO" id="GO:0004325">
    <property type="term" value="F:ferrochelatase activity"/>
    <property type="evidence" value="ECO:0007669"/>
    <property type="project" value="UniProtKB-UniRule"/>
</dbReference>
<dbReference type="GO" id="GO:0005737">
    <property type="term" value="C:cytoplasm"/>
    <property type="evidence" value="ECO:0007669"/>
    <property type="project" value="UniProtKB-SubCell"/>
</dbReference>
<dbReference type="AlphaFoldDB" id="A0A8I1W4N9"/>
<dbReference type="CDD" id="cd00419">
    <property type="entry name" value="Ferrochelatase_C"/>
    <property type="match status" value="1"/>
</dbReference>
<dbReference type="RefSeq" id="WP_207541532.1">
    <property type="nucleotide sequence ID" value="NZ_JAACNG020000004.1"/>
</dbReference>
<comment type="pathway">
    <text evidence="9 10">Porphyrin-containing compound metabolism; protoheme biosynthesis; protoheme from protoporphyrin-IX: step 1/1.</text>
</comment>
<gene>
    <name evidence="9 11" type="primary">hemH</name>
    <name evidence="11" type="ORF">J2R62_01945</name>
</gene>
<comment type="similarity">
    <text evidence="1 9 10">Belongs to the ferrochelatase family.</text>
</comment>
<dbReference type="NCBIfam" id="TIGR00109">
    <property type="entry name" value="hemH"/>
    <property type="match status" value="1"/>
</dbReference>
<evidence type="ECO:0000256" key="9">
    <source>
        <dbReference type="HAMAP-Rule" id="MF_00323"/>
    </source>
</evidence>
<evidence type="ECO:0000256" key="1">
    <source>
        <dbReference type="ARBA" id="ARBA00007718"/>
    </source>
</evidence>
<dbReference type="CDD" id="cd03411">
    <property type="entry name" value="Ferrochelatase_N"/>
    <property type="match status" value="1"/>
</dbReference>
<dbReference type="InterPro" id="IPR001015">
    <property type="entry name" value="Ferrochelatase"/>
</dbReference>
<proteinExistence type="inferred from homology"/>
<dbReference type="SUPFAM" id="SSF53800">
    <property type="entry name" value="Chelatase"/>
    <property type="match status" value="1"/>
</dbReference>
<evidence type="ECO:0000313" key="11">
    <source>
        <dbReference type="EMBL" id="MBO1106996.1"/>
    </source>
</evidence>
<dbReference type="Gene3D" id="3.40.50.1400">
    <property type="match status" value="2"/>
</dbReference>
<feature type="binding site" evidence="9">
    <location>
        <position position="282"/>
    </location>
    <ligand>
        <name>Fe(2+)</name>
        <dbReference type="ChEBI" id="CHEBI:29033"/>
    </ligand>
</feature>
<dbReference type="UniPathway" id="UPA00252">
    <property type="reaction ID" value="UER00325"/>
</dbReference>
<comment type="catalytic activity">
    <reaction evidence="9 10">
        <text>heme b + 2 H(+) = protoporphyrin IX + Fe(2+)</text>
        <dbReference type="Rhea" id="RHEA:22584"/>
        <dbReference type="ChEBI" id="CHEBI:15378"/>
        <dbReference type="ChEBI" id="CHEBI:29033"/>
        <dbReference type="ChEBI" id="CHEBI:57306"/>
        <dbReference type="ChEBI" id="CHEBI:60344"/>
        <dbReference type="EC" id="4.98.1.1"/>
    </reaction>
</comment>
<dbReference type="InterPro" id="IPR033644">
    <property type="entry name" value="Ferrochelatase_C"/>
</dbReference>
<evidence type="ECO:0000256" key="2">
    <source>
        <dbReference type="ARBA" id="ARBA00022490"/>
    </source>
</evidence>
<dbReference type="HAMAP" id="MF_00323">
    <property type="entry name" value="Ferrochelatase"/>
    <property type="match status" value="1"/>
</dbReference>
<comment type="catalytic activity">
    <reaction evidence="8">
        <text>Fe-coproporphyrin III + 2 H(+) = coproporphyrin III + Fe(2+)</text>
        <dbReference type="Rhea" id="RHEA:49572"/>
        <dbReference type="ChEBI" id="CHEBI:15378"/>
        <dbReference type="ChEBI" id="CHEBI:29033"/>
        <dbReference type="ChEBI" id="CHEBI:68438"/>
        <dbReference type="ChEBI" id="CHEBI:131725"/>
        <dbReference type="EC" id="4.99.1.9"/>
    </reaction>
    <physiologicalReaction direction="right-to-left" evidence="8">
        <dbReference type="Rhea" id="RHEA:49574"/>
    </physiologicalReaction>
</comment>
<feature type="binding site" evidence="9">
    <location>
        <position position="201"/>
    </location>
    <ligand>
        <name>Fe(2+)</name>
        <dbReference type="ChEBI" id="CHEBI:29033"/>
    </ligand>
</feature>
<dbReference type="EC" id="4.98.1.1" evidence="9 10"/>
<dbReference type="Proteomes" id="UP000664658">
    <property type="component" value="Unassembled WGS sequence"/>
</dbReference>
<evidence type="ECO:0000256" key="10">
    <source>
        <dbReference type="RuleBase" id="RU000607"/>
    </source>
</evidence>
<protein>
    <recommendedName>
        <fullName evidence="9 10">Ferrochelatase</fullName>
        <ecNumber evidence="9 10">4.98.1.1</ecNumber>
    </recommendedName>
    <alternativeName>
        <fullName evidence="9">Heme synthase</fullName>
    </alternativeName>
    <alternativeName>
        <fullName evidence="9">Protoheme ferro-lyase</fullName>
    </alternativeName>
</protein>
<evidence type="ECO:0000256" key="8">
    <source>
        <dbReference type="ARBA" id="ARBA00024536"/>
    </source>
</evidence>
<evidence type="ECO:0000256" key="4">
    <source>
        <dbReference type="ARBA" id="ARBA00023004"/>
    </source>
</evidence>
<keyword evidence="7 9" id="KW-0627">Porphyrin biosynthesis</keyword>
<comment type="function">
    <text evidence="9 10">Catalyzes the ferrous insertion into protoporphyrin IX.</text>
</comment>
<evidence type="ECO:0000256" key="6">
    <source>
        <dbReference type="ARBA" id="ARBA00023239"/>
    </source>
</evidence>
<accession>A0A8I1W4N9</accession>
<keyword evidence="6 9" id="KW-0456">Lyase</keyword>
<dbReference type="PANTHER" id="PTHR11108:SF1">
    <property type="entry name" value="FERROCHELATASE, MITOCHONDRIAL"/>
    <property type="match status" value="1"/>
</dbReference>
<comment type="subcellular location">
    <subcellularLocation>
        <location evidence="9 10">Cytoplasm</location>
    </subcellularLocation>
</comment>
<dbReference type="Pfam" id="PF00762">
    <property type="entry name" value="Ferrochelatase"/>
    <property type="match status" value="1"/>
</dbReference>
<dbReference type="GO" id="GO:0006783">
    <property type="term" value="P:heme biosynthetic process"/>
    <property type="evidence" value="ECO:0007669"/>
    <property type="project" value="UniProtKB-UniRule"/>
</dbReference>
<comment type="caution">
    <text evidence="11">The sequence shown here is derived from an EMBL/GenBank/DDBJ whole genome shotgun (WGS) entry which is preliminary data.</text>
</comment>
<evidence type="ECO:0000256" key="7">
    <source>
        <dbReference type="ARBA" id="ARBA00023244"/>
    </source>
</evidence>
<evidence type="ECO:0000256" key="5">
    <source>
        <dbReference type="ARBA" id="ARBA00023133"/>
    </source>
</evidence>
<dbReference type="FunFam" id="3.40.50.1400:FF:000002">
    <property type="entry name" value="Ferrochelatase"/>
    <property type="match status" value="1"/>
</dbReference>
<evidence type="ECO:0000256" key="3">
    <source>
        <dbReference type="ARBA" id="ARBA00022723"/>
    </source>
</evidence>
<dbReference type="InterPro" id="IPR019772">
    <property type="entry name" value="Ferrochelatase_AS"/>
</dbReference>
<keyword evidence="5 9" id="KW-0350">Heme biosynthesis</keyword>
<keyword evidence="4 9" id="KW-0408">Iron</keyword>
<sequence>MSEKQHGILLVNLGTPDAPTPAAVRRYLSEFLHDHRVVDMSRWLWCPLLHGIILPLRSPRVARLYQSVWTDDGSPLLAFSRRQQAALTQLLAEREMACPVELGMTYGQPSIAQALDALQAQGVTHLTVLPLFPQYSSSTTAAVWDGLSKALRTRRNLPAIRFIRDYHDNPHYIAALAEKLRRSLPAQDSGAWPDKLLFSFHGLPQRYVDEGDEYARQCEVTAQAVADELGLTPEQWQLSYQSRFGREEWLKPYTDQTLTAWPAQGVRKIAVVCPGFAADCLETLEEIAEQNQHTFLQAGGEQFTYVAALNDDRAHIELMYHLVQNEM</sequence>